<comment type="caution">
    <text evidence="1">The sequence shown here is derived from an EMBL/GenBank/DDBJ whole genome shotgun (WGS) entry which is preliminary data.</text>
</comment>
<sequence length="42" mass="4903">MPHLLLLNAREDSCAFIHFNVNFDKIWLKIANVFCNQKAKAK</sequence>
<proteinExistence type="predicted"/>
<keyword evidence="2" id="KW-1185">Reference proteome</keyword>
<dbReference type="EMBL" id="QLLN01000002">
    <property type="protein sequence ID" value="RAJ13839.1"/>
    <property type="molecule type" value="Genomic_DNA"/>
</dbReference>
<name>A0A327RAM1_9FLAO</name>
<gene>
    <name evidence="1" type="ORF">LV92_00954</name>
</gene>
<dbReference type="AlphaFoldDB" id="A0A327RAM1"/>
<organism evidence="1 2">
    <name type="scientific">Arenibacter echinorum</name>
    <dbReference type="NCBI Taxonomy" id="440515"/>
    <lineage>
        <taxon>Bacteria</taxon>
        <taxon>Pseudomonadati</taxon>
        <taxon>Bacteroidota</taxon>
        <taxon>Flavobacteriia</taxon>
        <taxon>Flavobacteriales</taxon>
        <taxon>Flavobacteriaceae</taxon>
        <taxon>Arenibacter</taxon>
    </lineage>
</organism>
<protein>
    <submittedName>
        <fullName evidence="1">Uncharacterized protein</fullName>
    </submittedName>
</protein>
<evidence type="ECO:0000313" key="1">
    <source>
        <dbReference type="EMBL" id="RAJ13839.1"/>
    </source>
</evidence>
<dbReference type="Proteomes" id="UP000249696">
    <property type="component" value="Unassembled WGS sequence"/>
</dbReference>
<evidence type="ECO:0000313" key="2">
    <source>
        <dbReference type="Proteomes" id="UP000249696"/>
    </source>
</evidence>
<reference evidence="1 2" key="1">
    <citation type="submission" date="2018-06" db="EMBL/GenBank/DDBJ databases">
        <title>Genomic Encyclopedia of Archaeal and Bacterial Type Strains, Phase II (KMG-II): from individual species to whole genera.</title>
        <authorList>
            <person name="Goeker M."/>
        </authorList>
    </citation>
    <scope>NUCLEOTIDE SEQUENCE [LARGE SCALE GENOMIC DNA]</scope>
    <source>
        <strain evidence="1 2">DSM 23522</strain>
    </source>
</reference>
<accession>A0A327RAM1</accession>